<dbReference type="GO" id="GO:0003676">
    <property type="term" value="F:nucleic acid binding"/>
    <property type="evidence" value="ECO:0007669"/>
    <property type="project" value="InterPro"/>
</dbReference>
<reference evidence="3 4" key="1">
    <citation type="submission" date="2019-03" db="EMBL/GenBank/DDBJ databases">
        <title>Genomic Encyclopedia of Type Strains, Phase IV (KMG-IV): sequencing the most valuable type-strain genomes for metagenomic binning, comparative biology and taxonomic classification.</title>
        <authorList>
            <person name="Goeker M."/>
        </authorList>
    </citation>
    <scope>NUCLEOTIDE SEQUENCE [LARGE SCALE GENOMIC DNA]</scope>
    <source>
        <strain evidence="3 4">DSM 24176</strain>
    </source>
</reference>
<proteinExistence type="predicted"/>
<dbReference type="InterPro" id="IPR003156">
    <property type="entry name" value="DHHA1_dom"/>
</dbReference>
<organism evidence="3 4">
    <name type="scientific">Natranaerovirga hydrolytica</name>
    <dbReference type="NCBI Taxonomy" id="680378"/>
    <lineage>
        <taxon>Bacteria</taxon>
        <taxon>Bacillati</taxon>
        <taxon>Bacillota</taxon>
        <taxon>Clostridia</taxon>
        <taxon>Lachnospirales</taxon>
        <taxon>Natranaerovirgaceae</taxon>
        <taxon>Natranaerovirga</taxon>
    </lineage>
</organism>
<dbReference type="PANTHER" id="PTHR47618">
    <property type="entry name" value="BIFUNCTIONAL OLIGORIBONUCLEASE AND PAP PHOSPHATASE NRNA"/>
    <property type="match status" value="1"/>
</dbReference>
<protein>
    <submittedName>
        <fullName evidence="3">Phosphoesterase RecJ-like protein</fullName>
    </submittedName>
</protein>
<dbReference type="PANTHER" id="PTHR47618:SF1">
    <property type="entry name" value="BIFUNCTIONAL OLIGORIBONUCLEASE AND PAP PHOSPHATASE NRNA"/>
    <property type="match status" value="1"/>
</dbReference>
<dbReference type="EMBL" id="SMGQ01000011">
    <property type="protein sequence ID" value="TCK97941.1"/>
    <property type="molecule type" value="Genomic_DNA"/>
</dbReference>
<dbReference type="Pfam" id="PF01368">
    <property type="entry name" value="DHH"/>
    <property type="match status" value="1"/>
</dbReference>
<dbReference type="Gene3D" id="3.90.1640.10">
    <property type="entry name" value="inorganic pyrophosphatase (n-terminal core)"/>
    <property type="match status" value="1"/>
</dbReference>
<dbReference type="Gene3D" id="3.10.310.30">
    <property type="match status" value="1"/>
</dbReference>
<dbReference type="InterPro" id="IPR001667">
    <property type="entry name" value="DDH_dom"/>
</dbReference>
<gene>
    <name evidence="3" type="ORF">EDC19_0343</name>
</gene>
<dbReference type="AlphaFoldDB" id="A0A4V2Q1K2"/>
<keyword evidence="4" id="KW-1185">Reference proteome</keyword>
<dbReference type="RefSeq" id="WP_132279584.1">
    <property type="nucleotide sequence ID" value="NZ_SMGQ01000011.1"/>
</dbReference>
<dbReference type="InterPro" id="IPR038763">
    <property type="entry name" value="DHH_sf"/>
</dbReference>
<feature type="domain" description="DDH" evidence="1">
    <location>
        <begin position="14"/>
        <end position="152"/>
    </location>
</feature>
<feature type="domain" description="DHHA1" evidence="2">
    <location>
        <begin position="215"/>
        <end position="312"/>
    </location>
</feature>
<evidence type="ECO:0000313" key="3">
    <source>
        <dbReference type="EMBL" id="TCK97941.1"/>
    </source>
</evidence>
<evidence type="ECO:0000259" key="2">
    <source>
        <dbReference type="Pfam" id="PF02272"/>
    </source>
</evidence>
<evidence type="ECO:0000259" key="1">
    <source>
        <dbReference type="Pfam" id="PF01368"/>
    </source>
</evidence>
<comment type="caution">
    <text evidence="3">The sequence shown here is derived from an EMBL/GenBank/DDBJ whole genome shotgun (WGS) entry which is preliminary data.</text>
</comment>
<dbReference type="OrthoDB" id="9803668at2"/>
<sequence length="314" mass="35553">MDKKLEKIISKNNKIMLAGHIKPDGDSIGAALALSRYIQSKFKDKQVDIYMENMPPVYDFLIGNDRIITSIEDLDYDLFIALDCGDQDRLGEALRVFQNASSTVNIDHHISNPKYAQINYVTNISSTCEYLCELLDMDCFNNNIAKALYTGIVFDTGGMKHSNTTKNTFNTLGQLIEYDFDFSMIMDQLFNQKTYLQNKLLGQSLLNAQTALDHRVIYSILTKDDFEKHESNPGHTEGIVEQLRVTKDVLMAFFIYEHEDNAYKISLRSKDKIDVCKIAQHFNGGGHTKASGCSYEGDIQQAVDKIIALAQEQI</sequence>
<dbReference type="InterPro" id="IPR051319">
    <property type="entry name" value="Oligoribo/pAp-PDE_c-di-AMP_PDE"/>
</dbReference>
<dbReference type="Proteomes" id="UP000294545">
    <property type="component" value="Unassembled WGS sequence"/>
</dbReference>
<evidence type="ECO:0000313" key="4">
    <source>
        <dbReference type="Proteomes" id="UP000294545"/>
    </source>
</evidence>
<accession>A0A4V2Q1K2</accession>
<name>A0A4V2Q1K2_9FIRM</name>
<dbReference type="SUPFAM" id="SSF64182">
    <property type="entry name" value="DHH phosphoesterases"/>
    <property type="match status" value="1"/>
</dbReference>
<dbReference type="Pfam" id="PF02272">
    <property type="entry name" value="DHHA1"/>
    <property type="match status" value="1"/>
</dbReference>